<reference evidence="5" key="1">
    <citation type="submission" date="2009-08" db="EMBL/GenBank/DDBJ databases">
        <authorList>
            <consortium name="US DOE Joint Genome Institute"/>
            <person name="Lucas S."/>
            <person name="Copeland A."/>
            <person name="Lapidus A."/>
            <person name="Glavina del Rio T."/>
            <person name="Dalin E."/>
            <person name="Tice H."/>
            <person name="Bruce D."/>
            <person name="Barry K."/>
            <person name="Pitluck S."/>
            <person name="Lowry S."/>
            <person name="Larimer F."/>
            <person name="Land M."/>
            <person name="Hauser L."/>
            <person name="Kyrpides N."/>
            <person name="Ivanova N."/>
            <person name="McMahon K.D."/>
            <person name="Hugenholtz P."/>
        </authorList>
    </citation>
    <scope>NUCLEOTIDE SEQUENCE</scope>
    <source>
        <strain evidence="5">UW-1</strain>
    </source>
</reference>
<evidence type="ECO:0000256" key="1">
    <source>
        <dbReference type="ARBA" id="ARBA00010587"/>
    </source>
</evidence>
<dbReference type="OrthoDB" id="9774644at2"/>
<dbReference type="EMBL" id="CP001715">
    <property type="protein sequence ID" value="ACV34612.1"/>
    <property type="molecule type" value="Genomic_DNA"/>
</dbReference>
<keyword evidence="2" id="KW-0479">Metal-binding</keyword>
<gene>
    <name evidence="5" type="ordered locus">CAP2UW1_1286</name>
</gene>
<keyword evidence="3" id="KW-0408">Iron</keyword>
<organism evidence="5">
    <name type="scientific">Accumulibacter regalis</name>
    <dbReference type="NCBI Taxonomy" id="522306"/>
    <lineage>
        <taxon>Bacteria</taxon>
        <taxon>Pseudomonadati</taxon>
        <taxon>Pseudomonadota</taxon>
        <taxon>Betaproteobacteria</taxon>
        <taxon>Candidatus Accumulibacter</taxon>
    </lineage>
</organism>
<evidence type="ECO:0000256" key="3">
    <source>
        <dbReference type="ARBA" id="ARBA00023004"/>
    </source>
</evidence>
<dbReference type="GO" id="GO:0046872">
    <property type="term" value="F:metal ion binding"/>
    <property type="evidence" value="ECO:0007669"/>
    <property type="project" value="UniProtKB-KW"/>
</dbReference>
<dbReference type="eggNOG" id="COG2703">
    <property type="taxonomic scope" value="Bacteria"/>
</dbReference>
<dbReference type="STRING" id="522306.CAP2UW1_1286"/>
<dbReference type="InterPro" id="IPR035938">
    <property type="entry name" value="Hemerythrin-like_sf"/>
</dbReference>
<feature type="domain" description="Hemerythrin-like" evidence="4">
    <location>
        <begin position="16"/>
        <end position="125"/>
    </location>
</feature>
<dbReference type="PANTHER" id="PTHR37164">
    <property type="entry name" value="BACTERIOHEMERYTHRIN"/>
    <property type="match status" value="1"/>
</dbReference>
<dbReference type="Pfam" id="PF01814">
    <property type="entry name" value="Hemerythrin"/>
    <property type="match status" value="1"/>
</dbReference>
<evidence type="ECO:0000313" key="5">
    <source>
        <dbReference type="EMBL" id="ACV34612.1"/>
    </source>
</evidence>
<reference evidence="5" key="2">
    <citation type="submission" date="2009-09" db="EMBL/GenBank/DDBJ databases">
        <title>Complete sequence of chromosome of Candidatus Accumulibacter phosphatis clade IIA str. UW-1.</title>
        <authorList>
            <consortium name="US DOE Joint Genome Institute"/>
            <person name="Martin H.G."/>
            <person name="Ivanova N."/>
            <person name="Kunin V."/>
            <person name="Warnecke F."/>
            <person name="Barry K."/>
            <person name="He S."/>
            <person name="Salamov A."/>
            <person name="Szeto E."/>
            <person name="Dalin E."/>
            <person name="Pangilinan J.L."/>
            <person name="Lapidus A."/>
            <person name="Lowry S."/>
            <person name="Kyrpides N.C."/>
            <person name="McMahon K.D."/>
            <person name="Hugenholtz P."/>
        </authorList>
    </citation>
    <scope>NUCLEOTIDE SEQUENCE [LARGE SCALE GENOMIC DNA]</scope>
    <source>
        <strain evidence="5">UW-1</strain>
    </source>
</reference>
<proteinExistence type="inferred from homology"/>
<sequence>MPNISDFNSASGAATDREHDVQLGLLQALCRAVADNRDAASVSEILDQLIAYSEAHFMSEELLMRLNSHDDYADHVDDHGQMLDRLRQIAADHAAGNSPLLAAQAAEILGFVRGHIDTRDRHFADRLRDGQ</sequence>
<dbReference type="SUPFAM" id="SSF47188">
    <property type="entry name" value="Hemerythrin-like"/>
    <property type="match status" value="1"/>
</dbReference>
<dbReference type="PANTHER" id="PTHR37164:SF1">
    <property type="entry name" value="BACTERIOHEMERYTHRIN"/>
    <property type="match status" value="1"/>
</dbReference>
<dbReference type="KEGG" id="app:CAP2UW1_1286"/>
<dbReference type="Gene3D" id="1.20.120.50">
    <property type="entry name" value="Hemerythrin-like"/>
    <property type="match status" value="1"/>
</dbReference>
<dbReference type="InterPro" id="IPR012312">
    <property type="entry name" value="Hemerythrin-like"/>
</dbReference>
<evidence type="ECO:0000256" key="2">
    <source>
        <dbReference type="ARBA" id="ARBA00022723"/>
    </source>
</evidence>
<dbReference type="InterPro" id="IPR050669">
    <property type="entry name" value="Hemerythrin"/>
</dbReference>
<comment type="similarity">
    <text evidence="1">Belongs to the hemerythrin family.</text>
</comment>
<protein>
    <submittedName>
        <fullName evidence="5">Hemerythrin-like metal-binding protein</fullName>
    </submittedName>
</protein>
<dbReference type="CDD" id="cd12107">
    <property type="entry name" value="Hemerythrin"/>
    <property type="match status" value="1"/>
</dbReference>
<dbReference type="InterPro" id="IPR012827">
    <property type="entry name" value="Hemerythrin_metal-bd"/>
</dbReference>
<dbReference type="NCBIfam" id="TIGR02481">
    <property type="entry name" value="hemeryth_dom"/>
    <property type="match status" value="1"/>
</dbReference>
<name>C7RS99_ACCRE</name>
<evidence type="ECO:0000259" key="4">
    <source>
        <dbReference type="Pfam" id="PF01814"/>
    </source>
</evidence>
<accession>C7RS99</accession>
<dbReference type="AlphaFoldDB" id="C7RS99"/>
<dbReference type="HOGENOM" id="CLU_086902_3_1_4"/>